<dbReference type="EMBL" id="VSWD01000006">
    <property type="protein sequence ID" value="KAK3100351.1"/>
    <property type="molecule type" value="Genomic_DNA"/>
</dbReference>
<evidence type="ECO:0000313" key="4">
    <source>
        <dbReference type="Proteomes" id="UP001186944"/>
    </source>
</evidence>
<dbReference type="Pfam" id="PF00850">
    <property type="entry name" value="Hist_deacetyl"/>
    <property type="match status" value="1"/>
</dbReference>
<reference evidence="3" key="1">
    <citation type="submission" date="2019-08" db="EMBL/GenBank/DDBJ databases">
        <title>The improved chromosome-level genome for the pearl oyster Pinctada fucata martensii using PacBio sequencing and Hi-C.</title>
        <authorList>
            <person name="Zheng Z."/>
        </authorList>
    </citation>
    <scope>NUCLEOTIDE SEQUENCE</scope>
    <source>
        <strain evidence="3">ZZ-2019</strain>
        <tissue evidence="3">Adductor muscle</tissue>
    </source>
</reference>
<organism evidence="3 4">
    <name type="scientific">Pinctada imbricata</name>
    <name type="common">Atlantic pearl-oyster</name>
    <name type="synonym">Pinctada martensii</name>
    <dbReference type="NCBI Taxonomy" id="66713"/>
    <lineage>
        <taxon>Eukaryota</taxon>
        <taxon>Metazoa</taxon>
        <taxon>Spiralia</taxon>
        <taxon>Lophotrochozoa</taxon>
        <taxon>Mollusca</taxon>
        <taxon>Bivalvia</taxon>
        <taxon>Autobranchia</taxon>
        <taxon>Pteriomorphia</taxon>
        <taxon>Pterioida</taxon>
        <taxon>Pterioidea</taxon>
        <taxon>Pteriidae</taxon>
        <taxon>Pinctada</taxon>
    </lineage>
</organism>
<dbReference type="Proteomes" id="UP001186944">
    <property type="component" value="Unassembled WGS sequence"/>
</dbReference>
<dbReference type="InterPro" id="IPR000286">
    <property type="entry name" value="HDACs"/>
</dbReference>
<dbReference type="AlphaFoldDB" id="A0AA88YEV7"/>
<dbReference type="CDD" id="cd09993">
    <property type="entry name" value="HDAC_classIV"/>
    <property type="match status" value="1"/>
</dbReference>
<dbReference type="InterPro" id="IPR037138">
    <property type="entry name" value="His_deacetylse_dom_sf"/>
</dbReference>
<dbReference type="InterPro" id="IPR023801">
    <property type="entry name" value="His_deacetylse_dom"/>
</dbReference>
<dbReference type="SUPFAM" id="SSF52768">
    <property type="entry name" value="Arginase/deacetylase"/>
    <property type="match status" value="1"/>
</dbReference>
<dbReference type="InterPro" id="IPR023696">
    <property type="entry name" value="Ureohydrolase_dom_sf"/>
</dbReference>
<dbReference type="GO" id="GO:0004407">
    <property type="term" value="F:histone deacetylase activity"/>
    <property type="evidence" value="ECO:0007669"/>
    <property type="project" value="InterPro"/>
</dbReference>
<comment type="caution">
    <text evidence="3">The sequence shown here is derived from an EMBL/GenBank/DDBJ whole genome shotgun (WGS) entry which is preliminary data.</text>
</comment>
<gene>
    <name evidence="3" type="ORF">FSP39_018565</name>
</gene>
<dbReference type="GO" id="GO:0016787">
    <property type="term" value="F:hydrolase activity"/>
    <property type="evidence" value="ECO:0007669"/>
    <property type="project" value="UniProtKB-KW"/>
</dbReference>
<proteinExistence type="predicted"/>
<feature type="non-terminal residue" evidence="3">
    <location>
        <position position="1"/>
    </location>
</feature>
<dbReference type="InterPro" id="IPR044150">
    <property type="entry name" value="HDAC_classIV"/>
</dbReference>
<feature type="domain" description="Histone deacetylase" evidence="2">
    <location>
        <begin position="35"/>
        <end position="300"/>
    </location>
</feature>
<dbReference type="Gene3D" id="3.40.800.20">
    <property type="entry name" value="Histone deacetylase domain"/>
    <property type="match status" value="1"/>
</dbReference>
<accession>A0AA88YEV7</accession>
<keyword evidence="4" id="KW-1185">Reference proteome</keyword>
<protein>
    <recommendedName>
        <fullName evidence="2">Histone deacetylase domain-containing protein</fullName>
    </recommendedName>
</protein>
<sequence length="328" mass="37164">LNYFYIFFFKVKQLKSRGLPIVHHHGYVCDLPIKHRFAMKKFHGVMRYLKKDNVISSKQIVEPSEIDPVFLKVVHTPDYIERFINGDTTREEQRATGFEWSKGIVSRCRYETGGTLLAACIAMERGVSCSTGGGTHHAFPSFGSGYCLVNDLAVTAAALREKGIVERVLIVDLDVHQGDGTAFTFQDNKDVFTFSVHCEKNFPQRKQSSDLDIGLDPNIEDKKYMTILTSQLPWILDSFRPDLVLYDAGVDPHFKDELGKLNLTDQGLFDRDKYVIDKCLSHGIPVATVIGGGYQRDLDALSLRHTIVHRAATKVYKYGLFWEVFCSI</sequence>
<evidence type="ECO:0000259" key="2">
    <source>
        <dbReference type="Pfam" id="PF00850"/>
    </source>
</evidence>
<evidence type="ECO:0000313" key="3">
    <source>
        <dbReference type="EMBL" id="KAK3100351.1"/>
    </source>
</evidence>
<dbReference type="GO" id="GO:0040029">
    <property type="term" value="P:epigenetic regulation of gene expression"/>
    <property type="evidence" value="ECO:0007669"/>
    <property type="project" value="TreeGrafter"/>
</dbReference>
<evidence type="ECO:0000256" key="1">
    <source>
        <dbReference type="ARBA" id="ARBA00022801"/>
    </source>
</evidence>
<dbReference type="PANTHER" id="PTHR10625">
    <property type="entry name" value="HISTONE DEACETYLASE HDAC1-RELATED"/>
    <property type="match status" value="1"/>
</dbReference>
<dbReference type="PRINTS" id="PR01270">
    <property type="entry name" value="HDASUPER"/>
</dbReference>
<keyword evidence="1" id="KW-0378">Hydrolase</keyword>
<name>A0AA88YEV7_PINIB</name>
<dbReference type="PANTHER" id="PTHR10625:SF19">
    <property type="entry name" value="HISTONE DEACETYLASE 12"/>
    <property type="match status" value="1"/>
</dbReference>